<dbReference type="STRING" id="1297742.A176_007752"/>
<evidence type="ECO:0000313" key="2">
    <source>
        <dbReference type="Proteomes" id="UP000009026"/>
    </source>
</evidence>
<keyword evidence="2" id="KW-1185">Reference proteome</keyword>
<reference evidence="1 2" key="1">
    <citation type="journal article" date="2016" name="PLoS ONE">
        <title>Complete Genome Sequence and Comparative Genomics of a Novel Myxobacterium Myxococcus hansupus.</title>
        <authorList>
            <person name="Sharma G."/>
            <person name="Narwani T."/>
            <person name="Subramanian S."/>
        </authorList>
    </citation>
    <scope>NUCLEOTIDE SEQUENCE [LARGE SCALE GENOMIC DNA]</scope>
    <source>
        <strain evidence="2">mixupus</strain>
    </source>
</reference>
<evidence type="ECO:0000313" key="1">
    <source>
        <dbReference type="EMBL" id="AKQ70840.1"/>
    </source>
</evidence>
<dbReference type="Proteomes" id="UP000009026">
    <property type="component" value="Chromosome"/>
</dbReference>
<sequence>MSFQPPIIPATEVPAALRERGYAVLGRDGLCELAGLVSSALDALPPSWNDLPLDGFLRDGGRYRSRGTPASSWTAHR</sequence>
<organism evidence="1 2">
    <name type="scientific">Pseudomyxococcus hansupus</name>
    <dbReference type="NCBI Taxonomy" id="1297742"/>
    <lineage>
        <taxon>Bacteria</taxon>
        <taxon>Pseudomonadati</taxon>
        <taxon>Myxococcota</taxon>
        <taxon>Myxococcia</taxon>
        <taxon>Myxococcales</taxon>
        <taxon>Cystobacterineae</taxon>
        <taxon>Myxococcaceae</taxon>
        <taxon>Pseudomyxococcus</taxon>
    </lineage>
</organism>
<dbReference type="RefSeq" id="WP_226994445.1">
    <property type="nucleotide sequence ID" value="NZ_CP012109.1"/>
</dbReference>
<dbReference type="PATRIC" id="fig|1297742.4.peg.7886"/>
<name>A0A0H4XAW9_9BACT</name>
<dbReference type="Gene3D" id="2.60.120.620">
    <property type="entry name" value="q2cbj1_9rhob like domain"/>
    <property type="match status" value="1"/>
</dbReference>
<gene>
    <name evidence="1" type="ORF">A176_007752</name>
</gene>
<dbReference type="KEGG" id="mym:A176_007752"/>
<proteinExistence type="predicted"/>
<protein>
    <submittedName>
        <fullName evidence="1">Uncharacterized protein</fullName>
    </submittedName>
</protein>
<accession>A0A0H4XAW9</accession>
<dbReference type="EMBL" id="CP012109">
    <property type="protein sequence ID" value="AKQ70840.1"/>
    <property type="molecule type" value="Genomic_DNA"/>
</dbReference>
<dbReference type="AlphaFoldDB" id="A0A0H4XAW9"/>